<dbReference type="AlphaFoldDB" id="A0A8S4N1A2"/>
<evidence type="ECO:0000256" key="7">
    <source>
        <dbReference type="ARBA" id="ARBA00022989"/>
    </source>
</evidence>
<comment type="similarity">
    <text evidence="2 11">Belongs to the glycosyltransferase 31 family.</text>
</comment>
<accession>A0A8S4N1A2</accession>
<feature type="transmembrane region" description="Helical" evidence="11">
    <location>
        <begin position="392"/>
        <end position="415"/>
    </location>
</feature>
<evidence type="ECO:0000256" key="1">
    <source>
        <dbReference type="ARBA" id="ARBA00004323"/>
    </source>
</evidence>
<evidence type="ECO:0000256" key="11">
    <source>
        <dbReference type="RuleBase" id="RU363063"/>
    </source>
</evidence>
<organism evidence="12 13">
    <name type="scientific">Owenia fusiformis</name>
    <name type="common">Polychaete worm</name>
    <dbReference type="NCBI Taxonomy" id="6347"/>
    <lineage>
        <taxon>Eukaryota</taxon>
        <taxon>Metazoa</taxon>
        <taxon>Spiralia</taxon>
        <taxon>Lophotrochozoa</taxon>
        <taxon>Annelida</taxon>
        <taxon>Polychaeta</taxon>
        <taxon>Sedentaria</taxon>
        <taxon>Canalipalpata</taxon>
        <taxon>Sabellida</taxon>
        <taxon>Oweniida</taxon>
        <taxon>Oweniidae</taxon>
        <taxon>Owenia</taxon>
    </lineage>
</organism>
<dbReference type="PANTHER" id="PTHR11214">
    <property type="entry name" value="BETA-1,3-N-ACETYLGLUCOSAMINYLTRANSFERASE"/>
    <property type="match status" value="1"/>
</dbReference>
<dbReference type="GO" id="GO:0000139">
    <property type="term" value="C:Golgi membrane"/>
    <property type="evidence" value="ECO:0007669"/>
    <property type="project" value="UniProtKB-SubCell"/>
</dbReference>
<evidence type="ECO:0000256" key="8">
    <source>
        <dbReference type="ARBA" id="ARBA00023034"/>
    </source>
</evidence>
<dbReference type="PANTHER" id="PTHR11214:SF314">
    <property type="entry name" value="HEXOSYLTRANSFERASE"/>
    <property type="match status" value="1"/>
</dbReference>
<dbReference type="OrthoDB" id="5957813at2759"/>
<evidence type="ECO:0000256" key="2">
    <source>
        <dbReference type="ARBA" id="ARBA00008661"/>
    </source>
</evidence>
<dbReference type="InterPro" id="IPR002659">
    <property type="entry name" value="Glyco_trans_31"/>
</dbReference>
<evidence type="ECO:0000256" key="10">
    <source>
        <dbReference type="ARBA" id="ARBA00023180"/>
    </source>
</evidence>
<evidence type="ECO:0000256" key="3">
    <source>
        <dbReference type="ARBA" id="ARBA00022676"/>
    </source>
</evidence>
<dbReference type="GO" id="GO:0016758">
    <property type="term" value="F:hexosyltransferase activity"/>
    <property type="evidence" value="ECO:0007669"/>
    <property type="project" value="InterPro"/>
</dbReference>
<keyword evidence="4" id="KW-0808">Transferase</keyword>
<name>A0A8S4N1A2_OWEFU</name>
<dbReference type="Pfam" id="PF01762">
    <property type="entry name" value="Galactosyl_T"/>
    <property type="match status" value="1"/>
</dbReference>
<dbReference type="FunFam" id="3.90.550.50:FF:000001">
    <property type="entry name" value="Hexosyltransferase"/>
    <property type="match status" value="1"/>
</dbReference>
<dbReference type="Proteomes" id="UP000749559">
    <property type="component" value="Unassembled WGS sequence"/>
</dbReference>
<dbReference type="EMBL" id="CAIIXF020000001">
    <property type="protein sequence ID" value="CAH1774454.1"/>
    <property type="molecule type" value="Genomic_DNA"/>
</dbReference>
<dbReference type="Gene3D" id="3.90.550.50">
    <property type="match status" value="1"/>
</dbReference>
<gene>
    <name evidence="12" type="ORF">OFUS_LOCUS1911</name>
</gene>
<keyword evidence="5 11" id="KW-0812">Transmembrane</keyword>
<keyword evidence="3 11" id="KW-0328">Glycosyltransferase</keyword>
<evidence type="ECO:0000256" key="6">
    <source>
        <dbReference type="ARBA" id="ARBA00022968"/>
    </source>
</evidence>
<keyword evidence="6 11" id="KW-0735">Signal-anchor</keyword>
<reference evidence="12" key="1">
    <citation type="submission" date="2022-03" db="EMBL/GenBank/DDBJ databases">
        <authorList>
            <person name="Martin C."/>
        </authorList>
    </citation>
    <scope>NUCLEOTIDE SEQUENCE</scope>
</reference>
<keyword evidence="13" id="KW-1185">Reference proteome</keyword>
<dbReference type="EC" id="2.4.1.-" evidence="11"/>
<keyword evidence="10" id="KW-0325">Glycoprotein</keyword>
<evidence type="ECO:0000256" key="4">
    <source>
        <dbReference type="ARBA" id="ARBA00022679"/>
    </source>
</evidence>
<dbReference type="GO" id="GO:0006493">
    <property type="term" value="P:protein O-linked glycosylation"/>
    <property type="evidence" value="ECO:0007669"/>
    <property type="project" value="TreeGrafter"/>
</dbReference>
<comment type="caution">
    <text evidence="12">The sequence shown here is derived from an EMBL/GenBank/DDBJ whole genome shotgun (WGS) entry which is preliminary data.</text>
</comment>
<evidence type="ECO:0000256" key="5">
    <source>
        <dbReference type="ARBA" id="ARBA00022692"/>
    </source>
</evidence>
<evidence type="ECO:0000313" key="12">
    <source>
        <dbReference type="EMBL" id="CAH1774454.1"/>
    </source>
</evidence>
<evidence type="ECO:0000256" key="9">
    <source>
        <dbReference type="ARBA" id="ARBA00023136"/>
    </source>
</evidence>
<protein>
    <recommendedName>
        <fullName evidence="11">Hexosyltransferase</fullName>
        <ecNumber evidence="11">2.4.1.-</ecNumber>
    </recommendedName>
</protein>
<keyword evidence="9 11" id="KW-0472">Membrane</keyword>
<comment type="subcellular location">
    <subcellularLocation>
        <location evidence="1 11">Golgi apparatus membrane</location>
        <topology evidence="1 11">Single-pass type II membrane protein</topology>
    </subcellularLocation>
</comment>
<proteinExistence type="inferred from homology"/>
<evidence type="ECO:0000313" key="13">
    <source>
        <dbReference type="Proteomes" id="UP000749559"/>
    </source>
</evidence>
<keyword evidence="7 11" id="KW-1133">Transmembrane helix</keyword>
<keyword evidence="8 11" id="KW-0333">Golgi apparatus</keyword>
<sequence>MYMMDLDYILMELTASFILLAFAMTGGESSALAAGKTWGTKGYDNIESRPWDPKSPVPEIFFKAGKQCNPHPYKLTINQPNVCITEKSVFLLVLVRSKISHIDRRATLRKTWLSPGLLNRHFPEHNVVPLFLVGSPGNNTTAQSALEKEGTLHKDVIQEDFIDSYRNLTLKTTMAFKWARLYCPHAQYVMVGSDEVVVDVFKLIPFLNAQQFNKDVLNQFSLCYLYPCCTRVWRNHPKYSITKEDYEGSAWPSYCSGTAYVAHSNVIHKLYSMSIDTPAFFPDDPWIGILSEKIGLGFLDTHESFAGISHKQSVIKSFTSNTYLTSPVMIGVTDYDFPNSVPEALRRVWNIIMDHHQNNASKVKAFKNRYHQELNETYIDPRKLRHMLEQEIYYQMGYSSMVINLIIIAFLAFLANKLYSWHIRKSNQYLGKIVKVGTKHL</sequence>